<evidence type="ECO:0000256" key="3">
    <source>
        <dbReference type="ARBA" id="ARBA00023002"/>
    </source>
</evidence>
<dbReference type="Proteomes" id="UP000028839">
    <property type="component" value="Unassembled WGS sequence"/>
</dbReference>
<accession>A0A0E2ZQC1</accession>
<feature type="domain" description="Aldehyde dehydrogenase" evidence="5">
    <location>
        <begin position="3"/>
        <end position="450"/>
    </location>
</feature>
<dbReference type="InterPro" id="IPR016162">
    <property type="entry name" value="Ald_DH_N"/>
</dbReference>
<evidence type="ECO:0000256" key="1">
    <source>
        <dbReference type="ARBA" id="ARBA00009986"/>
    </source>
</evidence>
<dbReference type="InterPro" id="IPR015590">
    <property type="entry name" value="Aldehyde_DH_dom"/>
</dbReference>
<evidence type="ECO:0000313" key="6">
    <source>
        <dbReference type="EMBL" id="KFI20637.1"/>
    </source>
</evidence>
<evidence type="ECO:0000256" key="2">
    <source>
        <dbReference type="ARBA" id="ARBA00022857"/>
    </source>
</evidence>
<dbReference type="OrthoDB" id="9812625at2"/>
<comment type="similarity">
    <text evidence="1">Belongs to the aldehyde dehydrogenase family.</text>
</comment>
<dbReference type="SUPFAM" id="SSF53720">
    <property type="entry name" value="ALDH-like"/>
    <property type="match status" value="1"/>
</dbReference>
<dbReference type="PROSITE" id="PS00070">
    <property type="entry name" value="ALDEHYDE_DEHYDR_CYS"/>
    <property type="match status" value="1"/>
</dbReference>
<dbReference type="FunFam" id="3.40.605.10:FF:000012">
    <property type="entry name" value="NAD-dependent succinate-semialdehyde dehydrogenase"/>
    <property type="match status" value="1"/>
</dbReference>
<dbReference type="GO" id="GO:0004777">
    <property type="term" value="F:succinate-semialdehyde dehydrogenase (NAD+) activity"/>
    <property type="evidence" value="ECO:0007669"/>
    <property type="project" value="TreeGrafter"/>
</dbReference>
<gene>
    <name evidence="6" type="ORF">IB75_01990</name>
</gene>
<keyword evidence="4" id="KW-0175">Coiled coil</keyword>
<dbReference type="AlphaFoldDB" id="A0A0E2ZQC1"/>
<dbReference type="PANTHER" id="PTHR43217:SF1">
    <property type="entry name" value="SUCCINATE SEMIALDEHYDE DEHYDROGENASE [NAD(P)+] SAD"/>
    <property type="match status" value="1"/>
</dbReference>
<evidence type="ECO:0000259" key="5">
    <source>
        <dbReference type="Pfam" id="PF00171"/>
    </source>
</evidence>
<dbReference type="InterPro" id="IPR016163">
    <property type="entry name" value="Ald_DH_C"/>
</dbReference>
<dbReference type="HOGENOM" id="CLU_005391_1_0_6"/>
<protein>
    <submittedName>
        <fullName evidence="6">Succinate-semialdehyde dehydrogenase</fullName>
    </submittedName>
</protein>
<dbReference type="GO" id="GO:0004030">
    <property type="term" value="F:aldehyde dehydrogenase [NAD(P)+] activity"/>
    <property type="evidence" value="ECO:0007669"/>
    <property type="project" value="InterPro"/>
</dbReference>
<evidence type="ECO:0000313" key="7">
    <source>
        <dbReference type="Proteomes" id="UP000028839"/>
    </source>
</evidence>
<dbReference type="Gene3D" id="3.40.605.10">
    <property type="entry name" value="Aldehyde Dehydrogenase, Chain A, domain 1"/>
    <property type="match status" value="1"/>
</dbReference>
<dbReference type="InterPro" id="IPR016161">
    <property type="entry name" value="Ald_DH/histidinol_DH"/>
</dbReference>
<dbReference type="Gene3D" id="3.40.309.10">
    <property type="entry name" value="Aldehyde Dehydrogenase, Chain A, domain 2"/>
    <property type="match status" value="1"/>
</dbReference>
<dbReference type="CDD" id="cd07100">
    <property type="entry name" value="ALDH_SSADH1_GabD1"/>
    <property type="match status" value="1"/>
</dbReference>
<feature type="coiled-coil region" evidence="4">
    <location>
        <begin position="41"/>
        <end position="68"/>
    </location>
</feature>
<reference evidence="6 7" key="1">
    <citation type="submission" date="2014-07" db="EMBL/GenBank/DDBJ databases">
        <title>Comparative analysis of Nitrosococcus oceani genome inventories of strains from Pacific and Atlantic gyres.</title>
        <authorList>
            <person name="Lim C.K."/>
            <person name="Wang L."/>
            <person name="Sayavedra-Soto L.A."/>
            <person name="Klotz M.G."/>
        </authorList>
    </citation>
    <scope>NUCLEOTIDE SEQUENCE [LARGE SCALE GENOMIC DNA]</scope>
    <source>
        <strain evidence="6 7">C-27</strain>
    </source>
</reference>
<organism evidence="6 7">
    <name type="scientific">Nitrosococcus oceani C-27</name>
    <dbReference type="NCBI Taxonomy" id="314279"/>
    <lineage>
        <taxon>Bacteria</taxon>
        <taxon>Pseudomonadati</taxon>
        <taxon>Pseudomonadota</taxon>
        <taxon>Gammaproteobacteria</taxon>
        <taxon>Chromatiales</taxon>
        <taxon>Chromatiaceae</taxon>
        <taxon>Nitrosococcus</taxon>
    </lineage>
</organism>
<evidence type="ECO:0000256" key="4">
    <source>
        <dbReference type="SAM" id="Coils"/>
    </source>
</evidence>
<comment type="caution">
    <text evidence="6">The sequence shown here is derived from an EMBL/GenBank/DDBJ whole genome shotgun (WGS) entry which is preliminary data.</text>
</comment>
<dbReference type="EMBL" id="JPGN01000012">
    <property type="protein sequence ID" value="KFI20637.1"/>
    <property type="molecule type" value="Genomic_DNA"/>
</dbReference>
<dbReference type="InterPro" id="IPR047110">
    <property type="entry name" value="GABD/Sad-like"/>
</dbReference>
<proteinExistence type="inferred from homology"/>
<dbReference type="InterPro" id="IPR044148">
    <property type="entry name" value="ALDH_GabD1-like"/>
</dbReference>
<dbReference type="InterPro" id="IPR016160">
    <property type="entry name" value="Ald_DH_CS_CYS"/>
</dbReference>
<keyword evidence="2" id="KW-0521">NADP</keyword>
<dbReference type="FunFam" id="3.40.309.10:FF:000009">
    <property type="entry name" value="Aldehyde dehydrogenase A"/>
    <property type="match status" value="1"/>
</dbReference>
<dbReference type="Pfam" id="PF00171">
    <property type="entry name" value="Aldedh"/>
    <property type="match status" value="1"/>
</dbReference>
<keyword evidence="3" id="KW-0560">Oxidoreductase</keyword>
<dbReference type="PANTHER" id="PTHR43217">
    <property type="entry name" value="SUCCINATE SEMIALDEHYDE DEHYDROGENASE [NAD(P)+] SAD"/>
    <property type="match status" value="1"/>
</dbReference>
<sequence length="454" mass="49274">MAFESVNPATGQSLKTFDAWDQNAIDGVLQQVQEASPLWAARDLSERCRLLRAAAQQLRERKEDLARLITLEMGKLLGEARAEIEKCAWVCEYYEEHAPRFLADEVIESDARRSYVALQPLGTVLAIMPWNFPFWQVFRFCAPALVAGNTAVLKHAANVPQCGLAIEQTLLEAGFPPGVFRTLLVSSSQTAKVIADPRVQGVTLTGSEAAGRKVAECAGRHLKKTVLELGGADPFIVLADADLEQAVPVAVQSRFINGGQSCIAAKRFIVMEEIADEFIARFQADLEALQPGDPLDEQTTLAPLARLDLRAGLHQQVTASIQQGAVAVAGCQPLPGTGTYYAPSILDRVQPGMPAFDEELFGPVAAIIRVANEAEAVAMANASRYGLGGSVWSQNTSRAERLALELRCGAAFVNGLVKSDPRLPFGGIKCSGYGRELSWHGMREFTNQKTLWIK</sequence>
<name>A0A0E2ZQC1_9GAMM</name>